<dbReference type="AlphaFoldDB" id="A0A6P2C675"/>
<dbReference type="OrthoDB" id="4552565at2"/>
<dbReference type="EMBL" id="RPFW01000002">
    <property type="protein sequence ID" value="TVZ05876.1"/>
    <property type="molecule type" value="Genomic_DNA"/>
</dbReference>
<sequence>MTAYVATHREMTLSSASNRLVDEALRMHEHPLITFKDGPAGRRARVVGGPDVWEIIGAIRSVRAADPAVTGDDALVAVTETSGVPMPFLRAALAYWGDFPEEVDAFLDRAAAEAAQAQAAWQRQQELLGR</sequence>
<comment type="caution">
    <text evidence="1">The sequence shown here is derived from an EMBL/GenBank/DDBJ whole genome shotgun (WGS) entry which is preliminary data.</text>
</comment>
<name>A0A6P2C675_9ACTN</name>
<protein>
    <submittedName>
        <fullName evidence="1">Uncharacterized protein</fullName>
    </submittedName>
</protein>
<evidence type="ECO:0000313" key="1">
    <source>
        <dbReference type="EMBL" id="TVZ05876.1"/>
    </source>
</evidence>
<evidence type="ECO:0000313" key="2">
    <source>
        <dbReference type="Proteomes" id="UP000460272"/>
    </source>
</evidence>
<accession>A0A6P2C675</accession>
<proteinExistence type="predicted"/>
<organism evidence="1 2">
    <name type="scientific">Trebonia kvetii</name>
    <dbReference type="NCBI Taxonomy" id="2480626"/>
    <lineage>
        <taxon>Bacteria</taxon>
        <taxon>Bacillati</taxon>
        <taxon>Actinomycetota</taxon>
        <taxon>Actinomycetes</taxon>
        <taxon>Streptosporangiales</taxon>
        <taxon>Treboniaceae</taxon>
        <taxon>Trebonia</taxon>
    </lineage>
</organism>
<gene>
    <name evidence="1" type="ORF">EAS64_13660</name>
</gene>
<keyword evidence="2" id="KW-1185">Reference proteome</keyword>
<reference evidence="1 2" key="1">
    <citation type="submission" date="2018-11" db="EMBL/GenBank/DDBJ databases">
        <title>Trebonia kvetii gen.nov., sp.nov., a novel acidophilic actinobacterium, and proposal of the new actinobacterial family Treboniaceae fam. nov.</title>
        <authorList>
            <person name="Rapoport D."/>
            <person name="Sagova-Mareckova M."/>
            <person name="Sedlacek I."/>
            <person name="Provaznik J."/>
            <person name="Kralova S."/>
            <person name="Pavlinic D."/>
            <person name="Benes V."/>
            <person name="Kopecky J."/>
        </authorList>
    </citation>
    <scope>NUCLEOTIDE SEQUENCE [LARGE SCALE GENOMIC DNA]</scope>
    <source>
        <strain evidence="1 2">15Tr583</strain>
    </source>
</reference>
<dbReference type="Proteomes" id="UP000460272">
    <property type="component" value="Unassembled WGS sequence"/>
</dbReference>